<dbReference type="AlphaFoldDB" id="A0AAP0EWX2"/>
<dbReference type="GO" id="GO:0009733">
    <property type="term" value="P:response to auxin"/>
    <property type="evidence" value="ECO:0007669"/>
    <property type="project" value="InterPro"/>
</dbReference>
<keyword evidence="3" id="KW-1185">Reference proteome</keyword>
<evidence type="ECO:0000256" key="1">
    <source>
        <dbReference type="ARBA" id="ARBA00006974"/>
    </source>
</evidence>
<comment type="similarity">
    <text evidence="1">Belongs to the ARG7 family.</text>
</comment>
<reference evidence="2 3" key="1">
    <citation type="submission" date="2024-01" db="EMBL/GenBank/DDBJ databases">
        <title>Genome assemblies of Stephania.</title>
        <authorList>
            <person name="Yang L."/>
        </authorList>
    </citation>
    <scope>NUCLEOTIDE SEQUENCE [LARGE SCALE GENOMIC DNA]</scope>
    <source>
        <strain evidence="2">JXDWG</strain>
        <tissue evidence="2">Leaf</tissue>
    </source>
</reference>
<dbReference type="Pfam" id="PF02519">
    <property type="entry name" value="Auxin_inducible"/>
    <property type="match status" value="1"/>
</dbReference>
<proteinExistence type="inferred from homology"/>
<dbReference type="PANTHER" id="PTHR31374">
    <property type="entry name" value="AUXIN-INDUCED PROTEIN-LIKE-RELATED"/>
    <property type="match status" value="1"/>
</dbReference>
<dbReference type="PANTHER" id="PTHR31374:SF203">
    <property type="entry name" value="AUXIN-RESPONSIVE PROTEIN SAUR71-LIKE"/>
    <property type="match status" value="1"/>
</dbReference>
<accession>A0AAP0EWX2</accession>
<gene>
    <name evidence="2" type="ORF">Scep_023140</name>
</gene>
<sequence>MPSIATTAIKSLKQVFSCRAFGPRSVFAKSDSDTESGSSFGSNHRIPSGYIAVDVGSNRDLFVIPIRLLNLPFFAALLQRSADQFGYPVDGPLILPCDAHFLDRVLNLLKKDEDRFGKFGPDEFDRFLNLFDKAGIDSTDKNKKEKKWRKPTFF</sequence>
<dbReference type="InterPro" id="IPR003676">
    <property type="entry name" value="SAUR_fam"/>
</dbReference>
<dbReference type="EMBL" id="JBBNAG010000010">
    <property type="protein sequence ID" value="KAK9099710.1"/>
    <property type="molecule type" value="Genomic_DNA"/>
</dbReference>
<evidence type="ECO:0000313" key="3">
    <source>
        <dbReference type="Proteomes" id="UP001419268"/>
    </source>
</evidence>
<dbReference type="Proteomes" id="UP001419268">
    <property type="component" value="Unassembled WGS sequence"/>
</dbReference>
<evidence type="ECO:0000313" key="2">
    <source>
        <dbReference type="EMBL" id="KAK9099710.1"/>
    </source>
</evidence>
<name>A0AAP0EWX2_9MAGN</name>
<organism evidence="2 3">
    <name type="scientific">Stephania cephalantha</name>
    <dbReference type="NCBI Taxonomy" id="152367"/>
    <lineage>
        <taxon>Eukaryota</taxon>
        <taxon>Viridiplantae</taxon>
        <taxon>Streptophyta</taxon>
        <taxon>Embryophyta</taxon>
        <taxon>Tracheophyta</taxon>
        <taxon>Spermatophyta</taxon>
        <taxon>Magnoliopsida</taxon>
        <taxon>Ranunculales</taxon>
        <taxon>Menispermaceae</taxon>
        <taxon>Menispermoideae</taxon>
        <taxon>Cissampelideae</taxon>
        <taxon>Stephania</taxon>
    </lineage>
</organism>
<protein>
    <submittedName>
        <fullName evidence="2">Uncharacterized protein</fullName>
    </submittedName>
</protein>
<comment type="caution">
    <text evidence="2">The sequence shown here is derived from an EMBL/GenBank/DDBJ whole genome shotgun (WGS) entry which is preliminary data.</text>
</comment>